<organism evidence="1 2">
    <name type="scientific">Symbiodinium pilosum</name>
    <name type="common">Dinoflagellate</name>
    <dbReference type="NCBI Taxonomy" id="2952"/>
    <lineage>
        <taxon>Eukaryota</taxon>
        <taxon>Sar</taxon>
        <taxon>Alveolata</taxon>
        <taxon>Dinophyceae</taxon>
        <taxon>Suessiales</taxon>
        <taxon>Symbiodiniaceae</taxon>
        <taxon>Symbiodinium</taxon>
    </lineage>
</organism>
<accession>A0A812J0J4</accession>
<name>A0A812J0J4_SYMPI</name>
<gene>
    <name evidence="1" type="ORF">SPIL2461_LOCUS1114</name>
</gene>
<evidence type="ECO:0000313" key="2">
    <source>
        <dbReference type="Proteomes" id="UP000649617"/>
    </source>
</evidence>
<reference evidence="1" key="1">
    <citation type="submission" date="2021-02" db="EMBL/GenBank/DDBJ databases">
        <authorList>
            <person name="Dougan E. K."/>
            <person name="Rhodes N."/>
            <person name="Thang M."/>
            <person name="Chan C."/>
        </authorList>
    </citation>
    <scope>NUCLEOTIDE SEQUENCE</scope>
</reference>
<dbReference type="Proteomes" id="UP000649617">
    <property type="component" value="Unassembled WGS sequence"/>
</dbReference>
<sequence>APLLFSFIFHGDAGKWAGPMETAIQDVAGSFAVVYIAQVIMTMCVKAGLSPATADF</sequence>
<comment type="caution">
    <text evidence="1">The sequence shown here is derived from an EMBL/GenBank/DDBJ whole genome shotgun (WGS) entry which is preliminary data.</text>
</comment>
<protein>
    <submittedName>
        <fullName evidence="1">Uncharacterized protein</fullName>
    </submittedName>
</protein>
<dbReference type="OrthoDB" id="435585at2759"/>
<dbReference type="AlphaFoldDB" id="A0A812J0J4"/>
<dbReference type="EMBL" id="CAJNIZ010001064">
    <property type="protein sequence ID" value="CAE7181948.1"/>
    <property type="molecule type" value="Genomic_DNA"/>
</dbReference>
<feature type="non-terminal residue" evidence="1">
    <location>
        <position position="1"/>
    </location>
</feature>
<proteinExistence type="predicted"/>
<evidence type="ECO:0000313" key="1">
    <source>
        <dbReference type="EMBL" id="CAE7181948.1"/>
    </source>
</evidence>
<keyword evidence="2" id="KW-1185">Reference proteome</keyword>